<evidence type="ECO:0000256" key="2">
    <source>
        <dbReference type="ARBA" id="ARBA00022722"/>
    </source>
</evidence>
<protein>
    <submittedName>
        <fullName evidence="5">Tandem-95 repeat protein</fullName>
    </submittedName>
</protein>
<gene>
    <name evidence="5" type="ORF">EGM88_10165</name>
</gene>
<reference evidence="5 6" key="1">
    <citation type="submission" date="2018-11" db="EMBL/GenBank/DDBJ databases">
        <title>Aureibaculum marinum gen. nov., sp. nov., a member of the family Flavobacteriaceae isolated from the Bohai Sea.</title>
        <authorList>
            <person name="Ji X."/>
        </authorList>
    </citation>
    <scope>NUCLEOTIDE SEQUENCE [LARGE SCALE GENOMIC DNA]</scope>
    <source>
        <strain evidence="5 6">BH-SD17</strain>
    </source>
</reference>
<evidence type="ECO:0000313" key="6">
    <source>
        <dbReference type="Proteomes" id="UP000270856"/>
    </source>
</evidence>
<keyword evidence="6" id="KW-1185">Reference proteome</keyword>
<dbReference type="PANTHER" id="PTHR33607:SF2">
    <property type="entry name" value="ENDONUCLEASE-1"/>
    <property type="match status" value="1"/>
</dbReference>
<dbReference type="OrthoDB" id="9805017at2"/>
<dbReference type="SUPFAM" id="SSF54060">
    <property type="entry name" value="His-Me finger endonucleases"/>
    <property type="match status" value="1"/>
</dbReference>
<dbReference type="NCBIfam" id="NF012211">
    <property type="entry name" value="tand_rpt_95"/>
    <property type="match status" value="2"/>
</dbReference>
<dbReference type="Pfam" id="PF17963">
    <property type="entry name" value="Big_9"/>
    <property type="match status" value="2"/>
</dbReference>
<organism evidence="5 6">
    <name type="scientific">Aureibaculum marinum</name>
    <dbReference type="NCBI Taxonomy" id="2487930"/>
    <lineage>
        <taxon>Bacteria</taxon>
        <taxon>Pseudomonadati</taxon>
        <taxon>Bacteroidota</taxon>
        <taxon>Flavobacteriia</taxon>
        <taxon>Flavobacteriales</taxon>
        <taxon>Flavobacteriaceae</taxon>
        <taxon>Aureibaculum</taxon>
    </lineage>
</organism>
<comment type="similarity">
    <text evidence="1">Belongs to the EndA/NucM nuclease family.</text>
</comment>
<dbReference type="GO" id="GO:0004518">
    <property type="term" value="F:nuclease activity"/>
    <property type="evidence" value="ECO:0007669"/>
    <property type="project" value="UniProtKB-KW"/>
</dbReference>
<dbReference type="Pfam" id="PF04231">
    <property type="entry name" value="Endonuclease_1"/>
    <property type="match status" value="1"/>
</dbReference>
<dbReference type="EMBL" id="RPFJ01000011">
    <property type="protein sequence ID" value="RPD96715.1"/>
    <property type="molecule type" value="Genomic_DNA"/>
</dbReference>
<keyword evidence="2" id="KW-0540">Nuclease</keyword>
<evidence type="ECO:0000256" key="1">
    <source>
        <dbReference type="ARBA" id="ARBA00006429"/>
    </source>
</evidence>
<dbReference type="PANTHER" id="PTHR33607">
    <property type="entry name" value="ENDONUCLEASE-1"/>
    <property type="match status" value="1"/>
</dbReference>
<dbReference type="InterPro" id="IPR007346">
    <property type="entry name" value="Endonuclease-I"/>
</dbReference>
<feature type="chain" id="PRO_5018264646" evidence="4">
    <location>
        <begin position="20"/>
        <end position="452"/>
    </location>
</feature>
<name>A0A3N4NMD4_9FLAO</name>
<dbReference type="Gene3D" id="2.60.40.3440">
    <property type="match status" value="2"/>
</dbReference>
<evidence type="ECO:0000256" key="3">
    <source>
        <dbReference type="ARBA" id="ARBA00022801"/>
    </source>
</evidence>
<sequence length="452" mass="50539">MKNLVFLLFISLFFINCSSDSGNSVTPNPDPDPEIKKPVAVNDNFEATEDTPLILSNLLTNDTDLGTARITSFDSSSTNNGTIVDNRNNTYTYTPPKGYVGSDTFTYTICDRETPENCSTATVTITVIDEGSPTAIDDNYSSTKNTTRTFSDFLDNDDLLDNATLSSIDTHGTLGTVTLNENGSITYVPANDYIGEDSFTYTICDDDSPTATCSTATITVTILETIAFNIPTELVDYYSDLGLTTNKELNYELLKNHTTEKHTTILSYGERHNYLYNADADLIDTDSVVLMYSGVKTYWKEYTSNSNTYSPQTFNTEHIYPQSLLSSTTAVTDLHHLRSCNDAVNSSRSNHPFTEGSGTYKLDNEKWYPGDDWKGDVARMVMYLNIRYGEKFEKVGSLELFLKWNREDPVSDFEIQRNNVIEAAQGNRNPFIDNPYMATLIWGGTDAENTWE</sequence>
<evidence type="ECO:0000313" key="5">
    <source>
        <dbReference type="EMBL" id="RPD96715.1"/>
    </source>
</evidence>
<accession>A0A3N4NMD4</accession>
<keyword evidence="4" id="KW-0732">Signal</keyword>
<dbReference type="InterPro" id="IPR044925">
    <property type="entry name" value="His-Me_finger_sf"/>
</dbReference>
<proteinExistence type="inferred from homology"/>
<comment type="caution">
    <text evidence="5">The sequence shown here is derived from an EMBL/GenBank/DDBJ whole genome shotgun (WGS) entry which is preliminary data.</text>
</comment>
<dbReference type="RefSeq" id="WP_123898132.1">
    <property type="nucleotide sequence ID" value="NZ_RPFJ01000011.1"/>
</dbReference>
<evidence type="ECO:0000256" key="4">
    <source>
        <dbReference type="SAM" id="SignalP"/>
    </source>
</evidence>
<dbReference type="AlphaFoldDB" id="A0A3N4NMD4"/>
<dbReference type="Proteomes" id="UP000270856">
    <property type="component" value="Unassembled WGS sequence"/>
</dbReference>
<keyword evidence="3" id="KW-0378">Hydrolase</keyword>
<dbReference type="GO" id="GO:0016787">
    <property type="term" value="F:hydrolase activity"/>
    <property type="evidence" value="ECO:0007669"/>
    <property type="project" value="UniProtKB-KW"/>
</dbReference>
<feature type="signal peptide" evidence="4">
    <location>
        <begin position="1"/>
        <end position="19"/>
    </location>
</feature>